<evidence type="ECO:0000313" key="2">
    <source>
        <dbReference type="EMBL" id="MBB4888211.1"/>
    </source>
</evidence>
<dbReference type="InterPro" id="IPR011990">
    <property type="entry name" value="TPR-like_helical_dom_sf"/>
</dbReference>
<dbReference type="AlphaFoldDB" id="A0A7W7LEI8"/>
<dbReference type="InterPro" id="IPR002182">
    <property type="entry name" value="NB-ARC"/>
</dbReference>
<dbReference type="PANTHER" id="PTHR46082:SF6">
    <property type="entry name" value="AAA+ ATPASE DOMAIN-CONTAINING PROTEIN-RELATED"/>
    <property type="match status" value="1"/>
</dbReference>
<dbReference type="PRINTS" id="PR00364">
    <property type="entry name" value="DISEASERSIST"/>
</dbReference>
<dbReference type="SUPFAM" id="SSF52540">
    <property type="entry name" value="P-loop containing nucleoside triphosphate hydrolases"/>
    <property type="match status" value="1"/>
</dbReference>
<feature type="domain" description="NB-ARC" evidence="1">
    <location>
        <begin position="35"/>
        <end position="160"/>
    </location>
</feature>
<dbReference type="EMBL" id="JACHJG010000008">
    <property type="protein sequence ID" value="MBB4888211.1"/>
    <property type="molecule type" value="Genomic_DNA"/>
</dbReference>
<dbReference type="Gene3D" id="3.40.50.300">
    <property type="entry name" value="P-loop containing nucleotide triphosphate hydrolases"/>
    <property type="match status" value="1"/>
</dbReference>
<proteinExistence type="predicted"/>
<evidence type="ECO:0000259" key="1">
    <source>
        <dbReference type="Pfam" id="PF00931"/>
    </source>
</evidence>
<dbReference type="GO" id="GO:0043531">
    <property type="term" value="F:ADP binding"/>
    <property type="evidence" value="ECO:0007669"/>
    <property type="project" value="InterPro"/>
</dbReference>
<comment type="caution">
    <text evidence="2">The sequence shown here is derived from an EMBL/GenBank/DDBJ whole genome shotgun (WGS) entry which is preliminary data.</text>
</comment>
<evidence type="ECO:0000313" key="3">
    <source>
        <dbReference type="Proteomes" id="UP000556436"/>
    </source>
</evidence>
<dbReference type="Proteomes" id="UP000556436">
    <property type="component" value="Unassembled WGS sequence"/>
</dbReference>
<protein>
    <recommendedName>
        <fullName evidence="1">NB-ARC domain-containing protein</fullName>
    </recommendedName>
</protein>
<dbReference type="RefSeq" id="WP_184735607.1">
    <property type="nucleotide sequence ID" value="NZ_BMRW01000008.1"/>
</dbReference>
<dbReference type="Pfam" id="PF00931">
    <property type="entry name" value="NB-ARC"/>
    <property type="match status" value="1"/>
</dbReference>
<dbReference type="Gene3D" id="1.25.40.10">
    <property type="entry name" value="Tetratricopeptide repeat domain"/>
    <property type="match status" value="2"/>
</dbReference>
<dbReference type="InterPro" id="IPR027417">
    <property type="entry name" value="P-loop_NTPase"/>
</dbReference>
<reference evidence="2 3" key="1">
    <citation type="submission" date="2020-08" db="EMBL/GenBank/DDBJ databases">
        <title>Genomic Encyclopedia of Type Strains, Phase III (KMG-III): the genomes of soil and plant-associated and newly described type strains.</title>
        <authorList>
            <person name="Whitman W."/>
        </authorList>
    </citation>
    <scope>NUCLEOTIDE SEQUENCE [LARGE SCALE GENOMIC DNA]</scope>
    <source>
        <strain evidence="2 3">CECT 3265</strain>
    </source>
</reference>
<dbReference type="SUPFAM" id="SSF48452">
    <property type="entry name" value="TPR-like"/>
    <property type="match status" value="2"/>
</dbReference>
<gene>
    <name evidence="2" type="ORF">FHS38_004279</name>
</gene>
<name>A0A7W7LEI8_STRNE</name>
<organism evidence="2 3">
    <name type="scientific">Streptomyces netropsis</name>
    <name type="common">Streptoverticillium netropsis</name>
    <dbReference type="NCBI Taxonomy" id="55404"/>
    <lineage>
        <taxon>Bacteria</taxon>
        <taxon>Bacillati</taxon>
        <taxon>Actinomycetota</taxon>
        <taxon>Actinomycetes</taxon>
        <taxon>Kitasatosporales</taxon>
        <taxon>Streptomycetaceae</taxon>
        <taxon>Streptomyces</taxon>
    </lineage>
</organism>
<sequence>MGIIPRQADCFQHRDAADALSGTVATGGAEVLCHVLSGTGGVGKTQLAAHHARTTWETGTADLLVWVTATDRAAILSAYAEAAVAVTGTDDDRRLCTDDPERAAARFLNWAQSTDRRWLIVLDDVADPLDLSGLGGRLALWPPANPQGRTVVTTRRRDAALPGHRIDVGLFTPTEAVAYLTAKLAAQDRQDHPEDITALARDLGRLPLALAQAATYLVDLHLSCADYRTRLADRSRSLPDLVPEDSGLPDAHRATVAATWALSVEHADRLRPRGLARPMLHLIALLDPNGIPTTVLTSPPALAYLAARRTPAQGGHRPGHHIGTEDAADALRCLHRLSLADHTPGTPHQAVRVHALVQRATRESLPDAACDALARTCADALDVAWPDTERDTALARALRANAAALTSHAPSALWEPQAHTVLFRAGDSLGHAGLVTAAVTHFQDLHATARRHRGPDHAEAFRARRRLAWWRGMAGDAAGAARAYRELSVDELRLLGPDHADTLDTRHALAWWRGMAGDAAGAATGFEELLTDYLRLLGPDHLHCLVTRGNLIHWRGEAGDAAGAATAFDDLLADHLRVLGPDHPDTLNVRHGRAWWRGTAGDAAGAATGFEELLADYLRVLGPDHPTVLTARSDLAHWRAEAGDAAHAAAAYRALLADSLRVLGPDHPNTLHARRGLARCQGTAGDAAGAAVVIEELMADYLRVLGPDHAETANARADLARWRAEADRTHDGGTA</sequence>
<dbReference type="PANTHER" id="PTHR46082">
    <property type="entry name" value="ATP/GTP-BINDING PROTEIN-RELATED"/>
    <property type="match status" value="1"/>
</dbReference>
<dbReference type="InterPro" id="IPR053137">
    <property type="entry name" value="NLR-like"/>
</dbReference>
<dbReference type="Pfam" id="PF13374">
    <property type="entry name" value="TPR_10"/>
    <property type="match status" value="2"/>
</dbReference>
<keyword evidence="3" id="KW-1185">Reference proteome</keyword>
<accession>A0A7W7LEI8</accession>